<comment type="pathway">
    <text evidence="5 14">Isoprenoid biosynthesis; isopentenyl diphosphate biosynthesis via DXP pathway; isopentenyl diphosphate from 1-deoxy-D-xylulose 5-phosphate: step 2/6.</text>
</comment>
<comment type="similarity">
    <text evidence="14">In the N-terminal section; belongs to the IspD/TarI cytidylyltransferase family. IspD subfamily.</text>
</comment>
<feature type="site" description="Positions MEP for the nucleophilic attack" evidence="14">
    <location>
        <position position="227"/>
    </location>
</feature>
<evidence type="ECO:0000256" key="9">
    <source>
        <dbReference type="ARBA" id="ARBA00022695"/>
    </source>
</evidence>
<dbReference type="GO" id="GO:0050518">
    <property type="term" value="F:2-C-methyl-D-erythritol 4-phosphate cytidylyltransferase activity"/>
    <property type="evidence" value="ECO:0007669"/>
    <property type="project" value="UniProtKB-UniRule"/>
</dbReference>
<evidence type="ECO:0000256" key="3">
    <source>
        <dbReference type="ARBA" id="ARBA00001968"/>
    </source>
</evidence>
<feature type="domain" description="2-C-methyl-D-erythritol 2,4-cyclodiphosphate synthase" evidence="15">
    <location>
        <begin position="250"/>
        <end position="402"/>
    </location>
</feature>
<comment type="similarity">
    <text evidence="6">Belongs to the IspF family.</text>
</comment>
<evidence type="ECO:0000256" key="8">
    <source>
        <dbReference type="ARBA" id="ARBA00022679"/>
    </source>
</evidence>
<keyword evidence="13 14" id="KW-0511">Multifunctional enzyme</keyword>
<keyword evidence="10 14" id="KW-0479">Metal-binding</keyword>
<dbReference type="HAMAP" id="MF_00107">
    <property type="entry name" value="IspF"/>
    <property type="match status" value="1"/>
</dbReference>
<feature type="site" description="Transition state stabilizer" evidence="14">
    <location>
        <position position="35"/>
    </location>
</feature>
<comment type="caution">
    <text evidence="16">The sequence shown here is derived from an EMBL/GenBank/DDBJ whole genome shotgun (WGS) entry which is preliminary data.</text>
</comment>
<evidence type="ECO:0000256" key="2">
    <source>
        <dbReference type="ARBA" id="ARBA00001282"/>
    </source>
</evidence>
<feature type="region of interest" description="2-C-methyl-D-erythritol 4-phosphate cytidylyltransferase" evidence="14">
    <location>
        <begin position="1"/>
        <end position="249"/>
    </location>
</feature>
<evidence type="ECO:0000256" key="12">
    <source>
        <dbReference type="ARBA" id="ARBA00023239"/>
    </source>
</evidence>
<dbReference type="SUPFAM" id="SSF69765">
    <property type="entry name" value="IpsF-like"/>
    <property type="match status" value="1"/>
</dbReference>
<evidence type="ECO:0000256" key="7">
    <source>
        <dbReference type="ARBA" id="ARBA00009789"/>
    </source>
</evidence>
<comment type="cofactor">
    <cofactor evidence="3 14">
        <name>a divalent metal cation</name>
        <dbReference type="ChEBI" id="CHEBI:60240"/>
    </cofactor>
</comment>
<feature type="region of interest" description="2-C-methyl-D-erythritol 2,4-cyclodiphosphate synthase" evidence="14">
    <location>
        <begin position="250"/>
        <end position="409"/>
    </location>
</feature>
<dbReference type="GO" id="GO:0019288">
    <property type="term" value="P:isopentenyl diphosphate biosynthetic process, methylerythritol 4-phosphate pathway"/>
    <property type="evidence" value="ECO:0007669"/>
    <property type="project" value="UniProtKB-UniRule"/>
</dbReference>
<keyword evidence="17" id="KW-1185">Reference proteome</keyword>
<dbReference type="FunFam" id="3.90.550.10:FF:000003">
    <property type="entry name" value="2-C-methyl-D-erythritol 4-phosphate cytidylyltransferase"/>
    <property type="match status" value="1"/>
</dbReference>
<comment type="catalytic activity">
    <reaction evidence="1 14">
        <text>4-CDP-2-C-methyl-D-erythritol 2-phosphate = 2-C-methyl-D-erythritol 2,4-cyclic diphosphate + CMP</text>
        <dbReference type="Rhea" id="RHEA:23864"/>
        <dbReference type="ChEBI" id="CHEBI:57919"/>
        <dbReference type="ChEBI" id="CHEBI:58483"/>
        <dbReference type="ChEBI" id="CHEBI:60377"/>
        <dbReference type="EC" id="4.6.1.12"/>
    </reaction>
</comment>
<feature type="binding site" evidence="14">
    <location>
        <position position="390"/>
    </location>
    <ligand>
        <name>4-CDP-2-C-methyl-D-erythritol 2-phosphate</name>
        <dbReference type="ChEBI" id="CHEBI:57919"/>
    </ligand>
</feature>
<evidence type="ECO:0000256" key="1">
    <source>
        <dbReference type="ARBA" id="ARBA00000200"/>
    </source>
</evidence>
<dbReference type="SUPFAM" id="SSF53448">
    <property type="entry name" value="Nucleotide-diphospho-sugar transferases"/>
    <property type="match status" value="1"/>
</dbReference>
<evidence type="ECO:0000256" key="10">
    <source>
        <dbReference type="ARBA" id="ARBA00022723"/>
    </source>
</evidence>
<dbReference type="Proteomes" id="UP000059074">
    <property type="component" value="Unassembled WGS sequence"/>
</dbReference>
<sequence length="409" mass="42480">MAGATMTTTAVVVVAAGRGTRVEASTGGSASARPKQYRLLAGRPVLSHSLAVLSRHPAITAVVVVRHPDDHALYEEAAAPYADKLVAPVAGGATRQASVLAGLEALTALPGGAPDRVLIHDAARPFLSATLIDDLIAALDASPGAIAAEPVADTLKRADANGRIAATVDRSALWRAQTPQGFHFDAIRDAHRKAADANRHDFTDDAALAEWVGLPVQLVASSGTNMKLTTAADMDLAERILGAATAWETRVGSGFDVHSVAEGDHVWLCGVKIPHTHRLDGHSDADVGLHALTDALLGAIGDGDIGYHFPPSDEQWRGAASRIFLAHAVDLVRLRGGRITNVDVTLLCEAPKVGPHRPEMSATIAEILGIGPDRVGIKATTMERLGFIGRGEGIAAMASATVQLPTAAS</sequence>
<dbReference type="InterPro" id="IPR020555">
    <property type="entry name" value="MECDP_synthase_CS"/>
</dbReference>
<dbReference type="NCBIfam" id="TIGR00453">
    <property type="entry name" value="ispD"/>
    <property type="match status" value="1"/>
</dbReference>
<dbReference type="InterPro" id="IPR036571">
    <property type="entry name" value="MECDP_synthase_sf"/>
</dbReference>
<dbReference type="GO" id="GO:0046872">
    <property type="term" value="F:metal ion binding"/>
    <property type="evidence" value="ECO:0007669"/>
    <property type="project" value="UniProtKB-KW"/>
</dbReference>
<evidence type="ECO:0000256" key="6">
    <source>
        <dbReference type="ARBA" id="ARBA00008480"/>
    </source>
</evidence>
<evidence type="ECO:0000313" key="16">
    <source>
        <dbReference type="EMBL" id="KWT71521.1"/>
    </source>
</evidence>
<dbReference type="Gene3D" id="3.90.550.10">
    <property type="entry name" value="Spore Coat Polysaccharide Biosynthesis Protein SpsA, Chain A"/>
    <property type="match status" value="1"/>
</dbReference>
<dbReference type="STRING" id="121290.APY04_0443"/>
<dbReference type="PROSITE" id="PS01350">
    <property type="entry name" value="ISPF"/>
    <property type="match status" value="1"/>
</dbReference>
<proteinExistence type="inferred from homology"/>
<dbReference type="InterPro" id="IPR018294">
    <property type="entry name" value="ISPD_synthase_CS"/>
</dbReference>
<dbReference type="NCBIfam" id="NF006899">
    <property type="entry name" value="PRK09382.1"/>
    <property type="match status" value="1"/>
</dbReference>
<feature type="binding site" evidence="14">
    <location>
        <position position="258"/>
    </location>
    <ligand>
        <name>a divalent metal cation</name>
        <dbReference type="ChEBI" id="CHEBI:60240"/>
    </ligand>
</feature>
<dbReference type="PATRIC" id="fig|121290.4.peg.2159"/>
<dbReference type="NCBIfam" id="TIGR00151">
    <property type="entry name" value="ispF"/>
    <property type="match status" value="1"/>
</dbReference>
<reference evidence="16 17" key="1">
    <citation type="submission" date="2015-10" db="EMBL/GenBank/DDBJ databases">
        <title>Transcriptomic analysis of a linuron degrading triple-species bacterial consortium.</title>
        <authorList>
            <person name="Albers P."/>
        </authorList>
    </citation>
    <scope>NUCLEOTIDE SEQUENCE [LARGE SCALE GENOMIC DNA]</scope>
    <source>
        <strain evidence="16 17">WDL6</strain>
    </source>
</reference>
<evidence type="ECO:0000256" key="4">
    <source>
        <dbReference type="ARBA" id="ARBA00004709"/>
    </source>
</evidence>
<dbReference type="Gene3D" id="3.30.1330.50">
    <property type="entry name" value="2-C-methyl-D-erythritol 2,4-cyclodiphosphate synthase"/>
    <property type="match status" value="1"/>
</dbReference>
<dbReference type="PROSITE" id="PS01295">
    <property type="entry name" value="ISPD"/>
    <property type="match status" value="1"/>
</dbReference>
<evidence type="ECO:0000256" key="14">
    <source>
        <dbReference type="HAMAP-Rule" id="MF_01520"/>
    </source>
</evidence>
<accession>A0A109BMR4</accession>
<dbReference type="GO" id="GO:0008685">
    <property type="term" value="F:2-C-methyl-D-erythritol 2,4-cyclodiphosphate synthase activity"/>
    <property type="evidence" value="ECO:0007669"/>
    <property type="project" value="UniProtKB-UniRule"/>
</dbReference>
<evidence type="ECO:0000256" key="13">
    <source>
        <dbReference type="ARBA" id="ARBA00023268"/>
    </source>
</evidence>
<keyword evidence="9 14" id="KW-0548">Nucleotidyltransferase</keyword>
<keyword evidence="8 14" id="KW-0808">Transferase</keyword>
<comment type="caution">
    <text evidence="14">Lacks conserved residue(s) required for the propagation of feature annotation.</text>
</comment>
<evidence type="ECO:0000313" key="17">
    <source>
        <dbReference type="Proteomes" id="UP000059074"/>
    </source>
</evidence>
<name>A0A109BMR4_HYPSL</name>
<feature type="binding site" evidence="14">
    <location>
        <begin position="282"/>
        <end position="283"/>
    </location>
    <ligand>
        <name>4-CDP-2-C-methyl-D-erythritol 2-phosphate</name>
        <dbReference type="ChEBI" id="CHEBI:57919"/>
    </ligand>
</feature>
<organism evidence="16 17">
    <name type="scientific">Hyphomicrobium sulfonivorans</name>
    <dbReference type="NCBI Taxonomy" id="121290"/>
    <lineage>
        <taxon>Bacteria</taxon>
        <taxon>Pseudomonadati</taxon>
        <taxon>Pseudomonadota</taxon>
        <taxon>Alphaproteobacteria</taxon>
        <taxon>Hyphomicrobiales</taxon>
        <taxon>Hyphomicrobiaceae</taxon>
        <taxon>Hyphomicrobium</taxon>
    </lineage>
</organism>
<dbReference type="EC" id="4.6.1.12" evidence="14"/>
<comment type="similarity">
    <text evidence="14">In the C-terminal section; belongs to the IspF family.</text>
</comment>
<dbReference type="EC" id="2.7.7.60" evidence="14"/>
<keyword evidence="11 14" id="KW-0414">Isoprene biosynthesis</keyword>
<protein>
    <recommendedName>
        <fullName evidence="14">Bifunctional enzyme IspD/IspF</fullName>
    </recommendedName>
    <domain>
        <recommendedName>
            <fullName evidence="14">2-C-methyl-D-erythritol 4-phosphate cytidylyltransferase</fullName>
            <ecNumber evidence="14">2.7.7.60</ecNumber>
        </recommendedName>
        <alternativeName>
            <fullName evidence="14">4-diphosphocytidyl-2C-methyl-D-erythritol synthase</fullName>
        </alternativeName>
        <alternativeName>
            <fullName evidence="14">MEP cytidylyltransferase</fullName>
            <shortName evidence="14">MCT</shortName>
        </alternativeName>
    </domain>
    <domain>
        <recommendedName>
            <fullName evidence="14">2-C-methyl-D-erythritol 2,4-cyclodiphosphate synthase</fullName>
            <shortName evidence="14">MECDP-synthase</shortName>
            <shortName evidence="14">MECPP-synthase</shortName>
            <shortName evidence="14">MECPS</shortName>
            <ecNumber evidence="14">4.6.1.12</ecNumber>
        </recommendedName>
    </domain>
</protein>
<feature type="binding site" evidence="14">
    <location>
        <position position="256"/>
    </location>
    <ligand>
        <name>a divalent metal cation</name>
        <dbReference type="ChEBI" id="CHEBI:60240"/>
    </ligand>
</feature>
<feature type="binding site" evidence="14">
    <location>
        <position position="290"/>
    </location>
    <ligand>
        <name>a divalent metal cation</name>
        <dbReference type="ChEBI" id="CHEBI:60240"/>
    </ligand>
</feature>
<dbReference type="InterPro" id="IPR034683">
    <property type="entry name" value="IspD/TarI"/>
</dbReference>
<dbReference type="InterPro" id="IPR003526">
    <property type="entry name" value="MECDP_synthase"/>
</dbReference>
<feature type="binding site" evidence="14">
    <location>
        <begin position="256"/>
        <end position="258"/>
    </location>
    <ligand>
        <name>4-CDP-2-C-methyl-D-erythritol 2-phosphate</name>
        <dbReference type="ChEBI" id="CHEBI:57919"/>
    </ligand>
</feature>
<feature type="binding site" evidence="14">
    <location>
        <position position="387"/>
    </location>
    <ligand>
        <name>4-CDP-2-C-methyl-D-erythritol 2-phosphate</name>
        <dbReference type="ChEBI" id="CHEBI:57919"/>
    </ligand>
</feature>
<gene>
    <name evidence="14" type="primary">ispDF</name>
    <name evidence="16" type="ORF">APY04_0443</name>
</gene>
<comment type="pathway">
    <text evidence="4 14">Isoprenoid biosynthesis; isopentenyl diphosphate biosynthesis via DXP pathway; isopentenyl diphosphate from 1-deoxy-D-xylulose 5-phosphate: step 4/6.</text>
</comment>
<dbReference type="PANTHER" id="PTHR43181">
    <property type="entry name" value="2-C-METHYL-D-ERYTHRITOL 2,4-CYCLODIPHOSPHATE SYNTHASE, CHLOROPLASTIC"/>
    <property type="match status" value="1"/>
</dbReference>
<dbReference type="Pfam" id="PF02542">
    <property type="entry name" value="YgbB"/>
    <property type="match status" value="1"/>
</dbReference>
<dbReference type="GO" id="GO:0016114">
    <property type="term" value="P:terpenoid biosynthetic process"/>
    <property type="evidence" value="ECO:0007669"/>
    <property type="project" value="InterPro"/>
</dbReference>
<evidence type="ECO:0000259" key="15">
    <source>
        <dbReference type="Pfam" id="PF02542"/>
    </source>
</evidence>
<feature type="binding site" evidence="14">
    <location>
        <begin position="304"/>
        <end position="306"/>
    </location>
    <ligand>
        <name>4-CDP-2-C-methyl-D-erythritol 2-phosphate</name>
        <dbReference type="ChEBI" id="CHEBI:57919"/>
    </ligand>
</feature>
<feature type="site" description="Transition state stabilizer" evidence="14">
    <location>
        <position position="21"/>
    </location>
</feature>
<dbReference type="AlphaFoldDB" id="A0A109BMR4"/>
<comment type="similarity">
    <text evidence="7">Belongs to the IspD/TarI cytidylyltransferase family. IspD subfamily.</text>
</comment>
<feature type="site" description="Transition state stabilizer" evidence="14">
    <location>
        <position position="282"/>
    </location>
</feature>
<dbReference type="CDD" id="cd00554">
    <property type="entry name" value="MECDP_synthase"/>
    <property type="match status" value="1"/>
</dbReference>
<keyword evidence="12 14" id="KW-0456">Lyase</keyword>
<dbReference type="InterPro" id="IPR026596">
    <property type="entry name" value="IspD/F"/>
</dbReference>
<dbReference type="InterPro" id="IPR001228">
    <property type="entry name" value="IspD"/>
</dbReference>
<dbReference type="CDD" id="cd02516">
    <property type="entry name" value="CDP-ME_synthetase"/>
    <property type="match status" value="1"/>
</dbReference>
<dbReference type="HAMAP" id="MF_01520">
    <property type="entry name" value="IspDF"/>
    <property type="match status" value="1"/>
</dbReference>
<dbReference type="InterPro" id="IPR029044">
    <property type="entry name" value="Nucleotide-diphossugar_trans"/>
</dbReference>
<dbReference type="Pfam" id="PF01128">
    <property type="entry name" value="IspD"/>
    <property type="match status" value="1"/>
</dbReference>
<dbReference type="UniPathway" id="UPA00056">
    <property type="reaction ID" value="UER00093"/>
</dbReference>
<feature type="binding site" evidence="14">
    <location>
        <begin position="380"/>
        <end position="383"/>
    </location>
    <ligand>
        <name>4-CDP-2-C-methyl-D-erythritol 2-phosphate</name>
        <dbReference type="ChEBI" id="CHEBI:57919"/>
    </ligand>
</feature>
<comment type="catalytic activity">
    <reaction evidence="2 14">
        <text>2-C-methyl-D-erythritol 4-phosphate + CTP + H(+) = 4-CDP-2-C-methyl-D-erythritol + diphosphate</text>
        <dbReference type="Rhea" id="RHEA:13429"/>
        <dbReference type="ChEBI" id="CHEBI:15378"/>
        <dbReference type="ChEBI" id="CHEBI:33019"/>
        <dbReference type="ChEBI" id="CHEBI:37563"/>
        <dbReference type="ChEBI" id="CHEBI:57823"/>
        <dbReference type="ChEBI" id="CHEBI:58262"/>
        <dbReference type="EC" id="2.7.7.60"/>
    </reaction>
</comment>
<evidence type="ECO:0000256" key="11">
    <source>
        <dbReference type="ARBA" id="ARBA00023229"/>
    </source>
</evidence>
<dbReference type="EMBL" id="LMTR01000021">
    <property type="protein sequence ID" value="KWT71521.1"/>
    <property type="molecule type" value="Genomic_DNA"/>
</dbReference>
<feature type="site" description="Transition state stabilizer" evidence="14">
    <location>
        <position position="381"/>
    </location>
</feature>
<dbReference type="HAMAP" id="MF_00108">
    <property type="entry name" value="IspD"/>
    <property type="match status" value="1"/>
</dbReference>
<feature type="site" description="Positions MEP for the nucleophilic attack" evidence="14">
    <location>
        <position position="170"/>
    </location>
</feature>
<evidence type="ECO:0000256" key="5">
    <source>
        <dbReference type="ARBA" id="ARBA00004787"/>
    </source>
</evidence>
<dbReference type="PANTHER" id="PTHR43181:SF1">
    <property type="entry name" value="2-C-METHYL-D-ERYTHRITOL 2,4-CYCLODIPHOSPHATE SYNTHASE, CHLOROPLASTIC"/>
    <property type="match status" value="1"/>
</dbReference>
<comment type="function">
    <text evidence="14">Bifunctional enzyme that catalyzes the formation of 4-diphosphocytidyl-2-C-methyl-D-erythritol from CTP and 2-C-methyl-D-erythritol 4-phosphate (MEP) (IspD), and catalyzes the conversion of 4-diphosphocytidyl-2-C-methyl-D-erythritol 2-phosphate (CDP-ME2P) to 2-C-methyl-D-erythritol 2,4-cyclodiphosphate (ME-CPP) with a corresponding release of cytidine 5-monophosphate (CMP) (IspF).</text>
</comment>